<dbReference type="AlphaFoldDB" id="A0A075HIY0"/>
<sequence>MASFLTKTKSYESYEQRISTEPASTQISKKYAISNFEQFVSETYDGKTIDEIVDELFVVKTVNGQEFEDTLYFQEYFHRVEN</sequence>
<organism evidence="1">
    <name type="scientific">uncultured marine thaumarchaeote KM3_67_B07</name>
    <dbReference type="NCBI Taxonomy" id="1456232"/>
    <lineage>
        <taxon>Archaea</taxon>
        <taxon>Nitrososphaerota</taxon>
        <taxon>environmental samples</taxon>
    </lineage>
</organism>
<accession>A0A075HIY0</accession>
<evidence type="ECO:0000313" key="1">
    <source>
        <dbReference type="EMBL" id="AIF14372.1"/>
    </source>
</evidence>
<dbReference type="EMBL" id="KF900999">
    <property type="protein sequence ID" value="AIF14372.1"/>
    <property type="molecule type" value="Genomic_DNA"/>
</dbReference>
<proteinExistence type="predicted"/>
<reference evidence="1" key="1">
    <citation type="journal article" date="2014" name="Genome Biol. Evol.">
        <title>Pangenome evidence for extensive interdomain horizontal transfer affecting lineage core and shell genes in uncultured planktonic thaumarchaeota and euryarchaeota.</title>
        <authorList>
            <person name="Deschamps P."/>
            <person name="Zivanovic Y."/>
            <person name="Moreira D."/>
            <person name="Rodriguez-Valera F."/>
            <person name="Lopez-Garcia P."/>
        </authorList>
    </citation>
    <scope>NUCLEOTIDE SEQUENCE</scope>
</reference>
<name>A0A075HIY0_9ARCH</name>
<protein>
    <submittedName>
        <fullName evidence="1">Uncharacterized protein</fullName>
    </submittedName>
</protein>